<keyword evidence="2" id="KW-1185">Reference proteome</keyword>
<dbReference type="RefSeq" id="XP_014557970.1">
    <property type="nucleotide sequence ID" value="XM_014702484.1"/>
</dbReference>
<gene>
    <name evidence="1" type="ORF">COCVIDRAFT_95809</name>
</gene>
<accession>W7ED15</accession>
<dbReference type="Proteomes" id="UP000054337">
    <property type="component" value="Unassembled WGS sequence"/>
</dbReference>
<reference evidence="1 2" key="1">
    <citation type="journal article" date="2013" name="PLoS Genet.">
        <title>Comparative genome structure, secondary metabolite, and effector coding capacity across Cochliobolus pathogens.</title>
        <authorList>
            <person name="Condon B.J."/>
            <person name="Leng Y."/>
            <person name="Wu D."/>
            <person name="Bushley K.E."/>
            <person name="Ohm R.A."/>
            <person name="Otillar R."/>
            <person name="Martin J."/>
            <person name="Schackwitz W."/>
            <person name="Grimwood J."/>
            <person name="MohdZainudin N."/>
            <person name="Xue C."/>
            <person name="Wang R."/>
            <person name="Manning V.A."/>
            <person name="Dhillon B."/>
            <person name="Tu Z.J."/>
            <person name="Steffenson B.J."/>
            <person name="Salamov A."/>
            <person name="Sun H."/>
            <person name="Lowry S."/>
            <person name="LaButti K."/>
            <person name="Han J."/>
            <person name="Copeland A."/>
            <person name="Lindquist E."/>
            <person name="Barry K."/>
            <person name="Schmutz J."/>
            <person name="Baker S.E."/>
            <person name="Ciuffetti L.M."/>
            <person name="Grigoriev I.V."/>
            <person name="Zhong S."/>
            <person name="Turgeon B.G."/>
        </authorList>
    </citation>
    <scope>NUCLEOTIDE SEQUENCE [LARGE SCALE GENOMIC DNA]</scope>
    <source>
        <strain evidence="1 2">FI3</strain>
    </source>
</reference>
<dbReference type="HOGENOM" id="CLU_2014873_0_0_1"/>
<protein>
    <submittedName>
        <fullName evidence="1">Uncharacterized protein</fullName>
    </submittedName>
</protein>
<name>W7ED15_BIPV3</name>
<proteinExistence type="predicted"/>
<dbReference type="GeneID" id="26260107"/>
<dbReference type="EMBL" id="KI968721">
    <property type="protein sequence ID" value="EUN28373.1"/>
    <property type="molecule type" value="Genomic_DNA"/>
</dbReference>
<evidence type="ECO:0000313" key="2">
    <source>
        <dbReference type="Proteomes" id="UP000054337"/>
    </source>
</evidence>
<sequence>MANLPWDYTSKQAQEDAQLNPTQWDIFLRVTREITNKLREKDPNLKFRDITESVKKDCLENVNKQMVEQGCPEVTRAIVDWRVAKALAISRSHAKNLGKQNSSQSASSAATFYDPIRDKDRLV</sequence>
<dbReference type="AlphaFoldDB" id="W7ED15"/>
<organism evidence="1 2">
    <name type="scientific">Bipolaris victoriae (strain FI3)</name>
    <name type="common">Victoria blight of oats agent</name>
    <name type="synonym">Cochliobolus victoriae</name>
    <dbReference type="NCBI Taxonomy" id="930091"/>
    <lineage>
        <taxon>Eukaryota</taxon>
        <taxon>Fungi</taxon>
        <taxon>Dikarya</taxon>
        <taxon>Ascomycota</taxon>
        <taxon>Pezizomycotina</taxon>
        <taxon>Dothideomycetes</taxon>
        <taxon>Pleosporomycetidae</taxon>
        <taxon>Pleosporales</taxon>
        <taxon>Pleosporineae</taxon>
        <taxon>Pleosporaceae</taxon>
        <taxon>Bipolaris</taxon>
    </lineage>
</organism>
<evidence type="ECO:0000313" key="1">
    <source>
        <dbReference type="EMBL" id="EUN28373.1"/>
    </source>
</evidence>